<organism evidence="2 3">
    <name type="scientific">Streptacidiphilus monticola</name>
    <dbReference type="NCBI Taxonomy" id="2161674"/>
    <lineage>
        <taxon>Bacteria</taxon>
        <taxon>Bacillati</taxon>
        <taxon>Actinomycetota</taxon>
        <taxon>Actinomycetes</taxon>
        <taxon>Kitasatosporales</taxon>
        <taxon>Streptomycetaceae</taxon>
        <taxon>Streptacidiphilus</taxon>
    </lineage>
</organism>
<dbReference type="Proteomes" id="UP001596174">
    <property type="component" value="Unassembled WGS sequence"/>
</dbReference>
<feature type="domain" description="Pyridoxamine 5'-phosphate oxidase N-terminal" evidence="1">
    <location>
        <begin position="11"/>
        <end position="148"/>
    </location>
</feature>
<gene>
    <name evidence="2" type="ORF">ACFP3V_28975</name>
</gene>
<sequence>MTERAHSAALRKSIDDILGACRLMSVGTVGTDGGPWLHNAYFCHDPEFRLYFLSSPEAQHSRNLAAGDGRVAVTVAETAQPGTPGTRRGVQLQGHCAPAAGDELPRGAGLFAAAFPAFAGAAAAAAAAQADGRMPARALYVVKPGRFRLFDELTFGQETWLDGGFPLVAASSNVV</sequence>
<dbReference type="EMBL" id="JBHSQJ010000150">
    <property type="protein sequence ID" value="MFC5911225.1"/>
    <property type="molecule type" value="Genomic_DNA"/>
</dbReference>
<evidence type="ECO:0000259" key="1">
    <source>
        <dbReference type="Pfam" id="PF01243"/>
    </source>
</evidence>
<dbReference type="RefSeq" id="WP_380589805.1">
    <property type="nucleotide sequence ID" value="NZ_JBHSQJ010000150.1"/>
</dbReference>
<name>A0ABW1G8W2_9ACTN</name>
<protein>
    <submittedName>
        <fullName evidence="2">Pyridoxamine 5'-phosphate oxidase family protein</fullName>
    </submittedName>
</protein>
<evidence type="ECO:0000313" key="3">
    <source>
        <dbReference type="Proteomes" id="UP001596174"/>
    </source>
</evidence>
<dbReference type="InterPro" id="IPR011576">
    <property type="entry name" value="Pyridox_Oxase_N"/>
</dbReference>
<dbReference type="SUPFAM" id="SSF50475">
    <property type="entry name" value="FMN-binding split barrel"/>
    <property type="match status" value="1"/>
</dbReference>
<keyword evidence="3" id="KW-1185">Reference proteome</keyword>
<dbReference type="InterPro" id="IPR012349">
    <property type="entry name" value="Split_barrel_FMN-bd"/>
</dbReference>
<evidence type="ECO:0000313" key="2">
    <source>
        <dbReference type="EMBL" id="MFC5911225.1"/>
    </source>
</evidence>
<proteinExistence type="predicted"/>
<accession>A0ABW1G8W2</accession>
<comment type="caution">
    <text evidence="2">The sequence shown here is derived from an EMBL/GenBank/DDBJ whole genome shotgun (WGS) entry which is preliminary data.</text>
</comment>
<dbReference type="Pfam" id="PF01243">
    <property type="entry name" value="PNPOx_N"/>
    <property type="match status" value="1"/>
</dbReference>
<dbReference type="Gene3D" id="2.30.110.10">
    <property type="entry name" value="Electron Transport, Fmn-binding Protein, Chain A"/>
    <property type="match status" value="1"/>
</dbReference>
<reference evidence="3" key="1">
    <citation type="journal article" date="2019" name="Int. J. Syst. Evol. Microbiol.">
        <title>The Global Catalogue of Microorganisms (GCM) 10K type strain sequencing project: providing services to taxonomists for standard genome sequencing and annotation.</title>
        <authorList>
            <consortium name="The Broad Institute Genomics Platform"/>
            <consortium name="The Broad Institute Genome Sequencing Center for Infectious Disease"/>
            <person name="Wu L."/>
            <person name="Ma J."/>
        </authorList>
    </citation>
    <scope>NUCLEOTIDE SEQUENCE [LARGE SCALE GENOMIC DNA]</scope>
    <source>
        <strain evidence="3">JCM 4816</strain>
    </source>
</reference>